<gene>
    <name evidence="1" type="ORF">T4B_13917</name>
</gene>
<dbReference type="EMBL" id="JYDS01000586">
    <property type="protein sequence ID" value="KRZ02140.1"/>
    <property type="molecule type" value="Genomic_DNA"/>
</dbReference>
<evidence type="ECO:0000313" key="1">
    <source>
        <dbReference type="EMBL" id="KRZ02140.1"/>
    </source>
</evidence>
<sequence>MNIALKTMMHFIPIVNKRSSHRSLGLRGQNRWLEGVFGGGIKREERRKELSEKYEESSEKITCRNHTGKFEKMANDVRRMNNGVFNTMTDEEYY</sequence>
<organism evidence="1 2">
    <name type="scientific">Trichinella pseudospiralis</name>
    <name type="common">Parasitic roundworm</name>
    <dbReference type="NCBI Taxonomy" id="6337"/>
    <lineage>
        <taxon>Eukaryota</taxon>
        <taxon>Metazoa</taxon>
        <taxon>Ecdysozoa</taxon>
        <taxon>Nematoda</taxon>
        <taxon>Enoplea</taxon>
        <taxon>Dorylaimia</taxon>
        <taxon>Trichinellida</taxon>
        <taxon>Trichinellidae</taxon>
        <taxon>Trichinella</taxon>
    </lineage>
</organism>
<protein>
    <submittedName>
        <fullName evidence="1">Uncharacterized protein</fullName>
    </submittedName>
</protein>
<evidence type="ECO:0000313" key="2">
    <source>
        <dbReference type="Proteomes" id="UP000054805"/>
    </source>
</evidence>
<name>A0A0V1GV15_TRIPS</name>
<keyword evidence="2" id="KW-1185">Reference proteome</keyword>
<accession>A0A0V1GV15</accession>
<dbReference type="Proteomes" id="UP000054805">
    <property type="component" value="Unassembled WGS sequence"/>
</dbReference>
<comment type="caution">
    <text evidence="1">The sequence shown here is derived from an EMBL/GenBank/DDBJ whole genome shotgun (WGS) entry which is preliminary data.</text>
</comment>
<reference evidence="1 2" key="1">
    <citation type="submission" date="2015-01" db="EMBL/GenBank/DDBJ databases">
        <title>Evolution of Trichinella species and genotypes.</title>
        <authorList>
            <person name="Korhonen P.K."/>
            <person name="Edoardo P."/>
            <person name="Giuseppe L.R."/>
            <person name="Gasser R.B."/>
        </authorList>
    </citation>
    <scope>NUCLEOTIDE SEQUENCE [LARGE SCALE GENOMIC DNA]</scope>
    <source>
        <strain evidence="1">ISS588</strain>
    </source>
</reference>
<proteinExistence type="predicted"/>
<dbReference type="AlphaFoldDB" id="A0A0V1GV15"/>